<dbReference type="HAMAP" id="MF_00099">
    <property type="entry name" value="CheB_chemtxs"/>
    <property type="match status" value="1"/>
</dbReference>
<dbReference type="AlphaFoldDB" id="A0A8H9I803"/>
<evidence type="ECO:0000259" key="10">
    <source>
        <dbReference type="PROSITE" id="PS50122"/>
    </source>
</evidence>
<dbReference type="SUPFAM" id="SSF52172">
    <property type="entry name" value="CheY-like"/>
    <property type="match status" value="1"/>
</dbReference>
<comment type="catalytic activity">
    <reaction evidence="6">
        <text>L-glutaminyl-[protein] + H2O = L-glutamyl-[protein] + NH4(+)</text>
        <dbReference type="Rhea" id="RHEA:16441"/>
        <dbReference type="Rhea" id="RHEA-COMP:10207"/>
        <dbReference type="Rhea" id="RHEA-COMP:10208"/>
        <dbReference type="ChEBI" id="CHEBI:15377"/>
        <dbReference type="ChEBI" id="CHEBI:28938"/>
        <dbReference type="ChEBI" id="CHEBI:29973"/>
        <dbReference type="ChEBI" id="CHEBI:30011"/>
        <dbReference type="EC" id="3.5.1.44"/>
    </reaction>
</comment>
<dbReference type="InterPro" id="IPR011006">
    <property type="entry name" value="CheY-like_superfamily"/>
</dbReference>
<evidence type="ECO:0000256" key="6">
    <source>
        <dbReference type="HAMAP-Rule" id="MF_00099"/>
    </source>
</evidence>
<keyword evidence="3 6" id="KW-0597">Phosphoprotein</keyword>
<keyword evidence="2 6" id="KW-0145">Chemotaxis</keyword>
<dbReference type="Proteomes" id="UP000622604">
    <property type="component" value="Unassembled WGS sequence"/>
</dbReference>
<evidence type="ECO:0000256" key="8">
    <source>
        <dbReference type="PROSITE-ProRule" id="PRU00169"/>
    </source>
</evidence>
<dbReference type="CDD" id="cd16432">
    <property type="entry name" value="CheB_Rec"/>
    <property type="match status" value="1"/>
</dbReference>
<evidence type="ECO:0000256" key="5">
    <source>
        <dbReference type="ARBA" id="ARBA00048267"/>
    </source>
</evidence>
<feature type="active site" evidence="6 7">
    <location>
        <position position="229"/>
    </location>
</feature>
<protein>
    <recommendedName>
        <fullName evidence="6">Protein-glutamate methylesterase/protein-glutamine glutaminase</fullName>
        <ecNumber evidence="6">3.1.1.61</ecNumber>
        <ecNumber evidence="6">3.5.1.44</ecNumber>
    </recommendedName>
</protein>
<dbReference type="Gene3D" id="3.40.50.2300">
    <property type="match status" value="1"/>
</dbReference>
<dbReference type="EMBL" id="BMZC01000003">
    <property type="protein sequence ID" value="GGZ56174.1"/>
    <property type="molecule type" value="Genomic_DNA"/>
</dbReference>
<evidence type="ECO:0000256" key="2">
    <source>
        <dbReference type="ARBA" id="ARBA00022500"/>
    </source>
</evidence>
<dbReference type="RefSeq" id="WP_191865619.1">
    <property type="nucleotide sequence ID" value="NZ_BMZC01000003.1"/>
</dbReference>
<feature type="domain" description="Response regulatory" evidence="9">
    <location>
        <begin position="4"/>
        <end position="121"/>
    </location>
</feature>
<evidence type="ECO:0000256" key="1">
    <source>
        <dbReference type="ARBA" id="ARBA00022490"/>
    </source>
</evidence>
<evidence type="ECO:0000259" key="9">
    <source>
        <dbReference type="PROSITE" id="PS50110"/>
    </source>
</evidence>
<evidence type="ECO:0000256" key="7">
    <source>
        <dbReference type="PROSITE-ProRule" id="PRU00050"/>
    </source>
</evidence>
<dbReference type="GO" id="GO:0050568">
    <property type="term" value="F:protein-glutamine glutaminase activity"/>
    <property type="evidence" value="ECO:0007669"/>
    <property type="project" value="UniProtKB-UniRule"/>
</dbReference>
<dbReference type="SMART" id="SM00448">
    <property type="entry name" value="REC"/>
    <property type="match status" value="1"/>
</dbReference>
<sequence>MAYKILVVDDSIFFRRRVKEILELDPNLEVIGEARNGQEAIDMVASLNPDVVTMDVEMPVMDGITAVKKIMARKAVPIIMFSSLTLEGAKATLDALDAGAMDFLPKKFEDIAANRADAVALLQSRVKGLCRKHHGLRPAAPRVTAPKAILFNKPVSRNALGRKGSEQTTRSAAGIVTTPLYQSSSSDIPSGKKYRCLALGTSTGGPVALQKVLTAIPKHFPYPIFIVQHMPGSFTKAFAERLNQLSKLTVKEAVNGEVVQAGVAYLAPGGRQMTIQGDAERATFRIYDAPDSADILYKPSVDITFESIANVYRGDVLGIILTGMGTDGKIGASTLKRNGAKIWAQDELSSVVYGMPQAVMNSGIAEKEFSIDSFESHIVKEMA</sequence>
<comment type="PTM">
    <text evidence="6">Phosphorylated by CheA. Phosphorylation of the N-terminal regulatory domain activates the methylesterase activity.</text>
</comment>
<proteinExistence type="inferred from homology"/>
<dbReference type="InterPro" id="IPR001789">
    <property type="entry name" value="Sig_transdc_resp-reg_receiver"/>
</dbReference>
<feature type="active site" evidence="6 7">
    <location>
        <position position="327"/>
    </location>
</feature>
<dbReference type="PROSITE" id="PS50110">
    <property type="entry name" value="RESPONSE_REGULATORY"/>
    <property type="match status" value="1"/>
</dbReference>
<dbReference type="PIRSF" id="PIRSF000876">
    <property type="entry name" value="RR_chemtxs_CheB"/>
    <property type="match status" value="1"/>
</dbReference>
<dbReference type="CDD" id="cd17541">
    <property type="entry name" value="REC_CheB-like"/>
    <property type="match status" value="1"/>
</dbReference>
<organism evidence="11 12">
    <name type="scientific">Paraglaciecola chathamensis</name>
    <dbReference type="NCBI Taxonomy" id="368405"/>
    <lineage>
        <taxon>Bacteria</taxon>
        <taxon>Pseudomonadati</taxon>
        <taxon>Pseudomonadota</taxon>
        <taxon>Gammaproteobacteria</taxon>
        <taxon>Alteromonadales</taxon>
        <taxon>Alteromonadaceae</taxon>
        <taxon>Paraglaciecola</taxon>
    </lineage>
</organism>
<feature type="active site" evidence="6 7">
    <location>
        <position position="202"/>
    </location>
</feature>
<keyword evidence="4 6" id="KW-0378">Hydrolase</keyword>
<dbReference type="NCBIfam" id="NF001965">
    <property type="entry name" value="PRK00742.1"/>
    <property type="match status" value="1"/>
</dbReference>
<dbReference type="PANTHER" id="PTHR42872">
    <property type="entry name" value="PROTEIN-GLUTAMATE METHYLESTERASE/PROTEIN-GLUTAMINE GLUTAMINASE"/>
    <property type="match status" value="1"/>
</dbReference>
<dbReference type="InterPro" id="IPR008248">
    <property type="entry name" value="CheB-like"/>
</dbReference>
<keyword evidence="1 6" id="KW-0963">Cytoplasm</keyword>
<dbReference type="Pfam" id="PF00072">
    <property type="entry name" value="Response_reg"/>
    <property type="match status" value="1"/>
</dbReference>
<dbReference type="InterPro" id="IPR000673">
    <property type="entry name" value="Sig_transdc_resp-reg_Me-estase"/>
</dbReference>
<dbReference type="FunFam" id="3.40.50.2300:FF:000077">
    <property type="entry name" value="Chemotaxis response regulator"/>
    <property type="match status" value="1"/>
</dbReference>
<dbReference type="GO" id="GO:0005737">
    <property type="term" value="C:cytoplasm"/>
    <property type="evidence" value="ECO:0007669"/>
    <property type="project" value="UniProtKB-SubCell"/>
</dbReference>
<evidence type="ECO:0000256" key="4">
    <source>
        <dbReference type="ARBA" id="ARBA00022801"/>
    </source>
</evidence>
<dbReference type="EC" id="3.5.1.44" evidence="6"/>
<comment type="similarity">
    <text evidence="6">Belongs to the CheB family.</text>
</comment>
<dbReference type="EC" id="3.1.1.61" evidence="6"/>
<dbReference type="Gene3D" id="3.40.50.180">
    <property type="entry name" value="Methylesterase CheB, C-terminal domain"/>
    <property type="match status" value="1"/>
</dbReference>
<feature type="modified residue" description="4-aspartylphosphate" evidence="6 8">
    <location>
        <position position="55"/>
    </location>
</feature>
<feature type="domain" description="CheB-type methylesterase" evidence="10">
    <location>
        <begin position="190"/>
        <end position="383"/>
    </location>
</feature>
<accession>A0A8H9I803</accession>
<evidence type="ECO:0000256" key="3">
    <source>
        <dbReference type="ARBA" id="ARBA00022553"/>
    </source>
</evidence>
<dbReference type="PANTHER" id="PTHR42872:SF3">
    <property type="entry name" value="PROTEIN-GLUTAMATE METHYLESTERASE_PROTEIN-GLUTAMINE GLUTAMINASE 1"/>
    <property type="match status" value="1"/>
</dbReference>
<comment type="domain">
    <text evidence="6">Contains a C-terminal catalytic domain, and an N-terminal region which modulates catalytic activity.</text>
</comment>
<comment type="subcellular location">
    <subcellularLocation>
        <location evidence="6">Cytoplasm</location>
    </subcellularLocation>
</comment>
<reference evidence="11" key="2">
    <citation type="submission" date="2020-09" db="EMBL/GenBank/DDBJ databases">
        <authorList>
            <person name="Sun Q."/>
            <person name="Kim S."/>
        </authorList>
    </citation>
    <scope>NUCLEOTIDE SEQUENCE</scope>
    <source>
        <strain evidence="11">KCTC 32337</strain>
    </source>
</reference>
<comment type="catalytic activity">
    <reaction evidence="5 6">
        <text>[protein]-L-glutamate 5-O-methyl ester + H2O = L-glutamyl-[protein] + methanol + H(+)</text>
        <dbReference type="Rhea" id="RHEA:23236"/>
        <dbReference type="Rhea" id="RHEA-COMP:10208"/>
        <dbReference type="Rhea" id="RHEA-COMP:10311"/>
        <dbReference type="ChEBI" id="CHEBI:15377"/>
        <dbReference type="ChEBI" id="CHEBI:15378"/>
        <dbReference type="ChEBI" id="CHEBI:17790"/>
        <dbReference type="ChEBI" id="CHEBI:29973"/>
        <dbReference type="ChEBI" id="CHEBI:82795"/>
        <dbReference type="EC" id="3.1.1.61"/>
    </reaction>
</comment>
<dbReference type="GO" id="GO:0008984">
    <property type="term" value="F:protein-glutamate methylesterase activity"/>
    <property type="evidence" value="ECO:0007669"/>
    <property type="project" value="UniProtKB-UniRule"/>
</dbReference>
<evidence type="ECO:0000313" key="11">
    <source>
        <dbReference type="EMBL" id="GGZ56174.1"/>
    </source>
</evidence>
<dbReference type="GO" id="GO:0000156">
    <property type="term" value="F:phosphorelay response regulator activity"/>
    <property type="evidence" value="ECO:0007669"/>
    <property type="project" value="InterPro"/>
</dbReference>
<dbReference type="SUPFAM" id="SSF52738">
    <property type="entry name" value="Methylesterase CheB, C-terminal domain"/>
    <property type="match status" value="1"/>
</dbReference>
<evidence type="ECO:0000313" key="12">
    <source>
        <dbReference type="Proteomes" id="UP000622604"/>
    </source>
</evidence>
<name>A0A8H9I803_9ALTE</name>
<dbReference type="GO" id="GO:0006935">
    <property type="term" value="P:chemotaxis"/>
    <property type="evidence" value="ECO:0007669"/>
    <property type="project" value="UniProtKB-UniRule"/>
</dbReference>
<comment type="function">
    <text evidence="6">Involved in chemotaxis. Part of a chemotaxis signal transduction system that modulates chemotaxis in response to various stimuli. Catalyzes the demethylation of specific methylglutamate residues introduced into the chemoreceptors (methyl-accepting chemotaxis proteins or MCP) by CheR. Also mediates the irreversible deamidation of specific glutamine residues to glutamic acid.</text>
</comment>
<reference evidence="11" key="1">
    <citation type="journal article" date="2014" name="Int. J. Syst. Evol. Microbiol.">
        <title>Complete genome sequence of Corynebacterium casei LMG S-19264T (=DSM 44701T), isolated from a smear-ripened cheese.</title>
        <authorList>
            <consortium name="US DOE Joint Genome Institute (JGI-PGF)"/>
            <person name="Walter F."/>
            <person name="Albersmeier A."/>
            <person name="Kalinowski J."/>
            <person name="Ruckert C."/>
        </authorList>
    </citation>
    <scope>NUCLEOTIDE SEQUENCE</scope>
    <source>
        <strain evidence="11">KCTC 32337</strain>
    </source>
</reference>
<dbReference type="Pfam" id="PF01339">
    <property type="entry name" value="CheB_methylest"/>
    <property type="match status" value="1"/>
</dbReference>
<dbReference type="InterPro" id="IPR035909">
    <property type="entry name" value="CheB_C"/>
</dbReference>
<comment type="caution">
    <text evidence="11">The sequence shown here is derived from an EMBL/GenBank/DDBJ whole genome shotgun (WGS) entry which is preliminary data.</text>
</comment>
<gene>
    <name evidence="11" type="primary">cheB1</name>
    <name evidence="6" type="synonym">cheB</name>
    <name evidence="11" type="ORF">GCM10011274_12810</name>
</gene>
<dbReference type="PROSITE" id="PS50122">
    <property type="entry name" value="CHEB"/>
    <property type="match status" value="1"/>
</dbReference>